<name>A0ACD5DEW5_9LACO</name>
<accession>A0ACD5DEW5</accession>
<keyword evidence="1" id="KW-0067">ATP-binding</keyword>
<evidence type="ECO:0000313" key="1">
    <source>
        <dbReference type="EMBL" id="XFD39944.1"/>
    </source>
</evidence>
<keyword evidence="2" id="KW-1185">Reference proteome</keyword>
<keyword evidence="1" id="KW-0347">Helicase</keyword>
<keyword evidence="1" id="KW-0378">Hydrolase</keyword>
<gene>
    <name evidence="1" type="ORF">O0236_001160</name>
</gene>
<reference evidence="1" key="1">
    <citation type="submission" date="2024-08" db="EMBL/GenBank/DDBJ databases">
        <title>Lentilactobacillus sp. nov., isolated from tree bark.</title>
        <authorList>
            <person name="Phuengjayaem S."/>
            <person name="Tanasupawat S."/>
        </authorList>
    </citation>
    <scope>NUCLEOTIDE SEQUENCE</scope>
    <source>
        <strain evidence="1">SPB1-3</strain>
    </source>
</reference>
<dbReference type="Proteomes" id="UP001149860">
    <property type="component" value="Chromosome"/>
</dbReference>
<organism evidence="1 2">
    <name type="scientific">Lentilactobacillus terminaliae</name>
    <dbReference type="NCBI Taxonomy" id="3003483"/>
    <lineage>
        <taxon>Bacteria</taxon>
        <taxon>Bacillati</taxon>
        <taxon>Bacillota</taxon>
        <taxon>Bacilli</taxon>
        <taxon>Lactobacillales</taxon>
        <taxon>Lactobacillaceae</taxon>
        <taxon>Lentilactobacillus</taxon>
    </lineage>
</organism>
<sequence>MKNIISPVIKKVDYSSESFEELTNSIAGDEREFRLLVKFPTVYIVFSKIKNREYEVYVGETNNIERRTFQHLHESREDWQELSKIDSAKMFVIGHDHFNKSLTLDIENKMMLYMTSVPQVKKINNRRENQQDDYYTADEMDDIFSKVWLQLQEYDKDLFPVQSIIEDSAIFKASPFHQLTSQQESAREDIIDHVIDALNENKTGQLILVEGEAGSGKTVLLSTLFYQLNQLKSNIVSPNIDNLNSYLIINHDEQLKVYEDIAKKLGIMQKNNETVLKPTRFINKHGVDKKADVVLIDEAHLLWTQGKQSYRGKNQLEDIMDRAKIVIAVFDPKQILKTEGYMNTSSIQRLRNKASNQGNLIELTNQMRINASDETIQWIRDIIDNRMVNKIPKDPKYDLKIFDDARKMYDQIKLKSKDSSNGLSRMVATFDWKYNGNRGPEDGGYWMVSTGNITLPWNLQLPVPKLTGRKNSELPWAEQPQTINEIGSTYTIQGFDLNYCGLIIGPSVKYRNGKIIFDPEESCNEHATRNRTMDDGTKTTVYDKLLPNELNVLMTRGVNGLYIYAVDDQLREALKNADR</sequence>
<protein>
    <submittedName>
        <fullName evidence="1">DNA/RNA helicase domain-containing protein</fullName>
    </submittedName>
</protein>
<keyword evidence="1" id="KW-0547">Nucleotide-binding</keyword>
<evidence type="ECO:0000313" key="2">
    <source>
        <dbReference type="Proteomes" id="UP001149860"/>
    </source>
</evidence>
<proteinExistence type="predicted"/>
<dbReference type="EMBL" id="CP168151">
    <property type="protein sequence ID" value="XFD39944.1"/>
    <property type="molecule type" value="Genomic_DNA"/>
</dbReference>